<dbReference type="Proteomes" id="UP000492821">
    <property type="component" value="Unassembled WGS sequence"/>
</dbReference>
<protein>
    <submittedName>
        <fullName evidence="2">Uncharacterized protein</fullName>
    </submittedName>
</protein>
<proteinExistence type="predicted"/>
<reference evidence="2" key="2">
    <citation type="submission" date="2020-10" db="UniProtKB">
        <authorList>
            <consortium name="WormBaseParasite"/>
        </authorList>
    </citation>
    <scope>IDENTIFICATION</scope>
</reference>
<name>A0A7E4UTR0_PANRE</name>
<organism evidence="1 2">
    <name type="scientific">Panagrellus redivivus</name>
    <name type="common">Microworm</name>
    <dbReference type="NCBI Taxonomy" id="6233"/>
    <lineage>
        <taxon>Eukaryota</taxon>
        <taxon>Metazoa</taxon>
        <taxon>Ecdysozoa</taxon>
        <taxon>Nematoda</taxon>
        <taxon>Chromadorea</taxon>
        <taxon>Rhabditida</taxon>
        <taxon>Tylenchina</taxon>
        <taxon>Panagrolaimomorpha</taxon>
        <taxon>Panagrolaimoidea</taxon>
        <taxon>Panagrolaimidae</taxon>
        <taxon>Panagrellus</taxon>
    </lineage>
</organism>
<keyword evidence="1" id="KW-1185">Reference proteome</keyword>
<accession>A0A7E4UTR0</accession>
<sequence>MTGGVELDVNSTSIDGMAAKWKCLWADQWRRLDCESARDRAAAMVTIRVRRRRQTMFETAFAVVVGEKGEFRQTGDRIWITQINRSTMGSVYNDLGAVQKLRHRKISDLDTPSPLNH</sequence>
<evidence type="ECO:0000313" key="2">
    <source>
        <dbReference type="WBParaSite" id="Pan_g12399.t1"/>
    </source>
</evidence>
<evidence type="ECO:0000313" key="1">
    <source>
        <dbReference type="Proteomes" id="UP000492821"/>
    </source>
</evidence>
<reference evidence="1" key="1">
    <citation type="journal article" date="2013" name="Genetics">
        <title>The draft genome and transcriptome of Panagrellus redivivus are shaped by the harsh demands of a free-living lifestyle.</title>
        <authorList>
            <person name="Srinivasan J."/>
            <person name="Dillman A.R."/>
            <person name="Macchietto M.G."/>
            <person name="Heikkinen L."/>
            <person name="Lakso M."/>
            <person name="Fracchia K.M."/>
            <person name="Antoshechkin I."/>
            <person name="Mortazavi A."/>
            <person name="Wong G."/>
            <person name="Sternberg P.W."/>
        </authorList>
    </citation>
    <scope>NUCLEOTIDE SEQUENCE [LARGE SCALE GENOMIC DNA]</scope>
    <source>
        <strain evidence="1">MT8872</strain>
    </source>
</reference>
<dbReference type="WBParaSite" id="Pan_g12399.t1">
    <property type="protein sequence ID" value="Pan_g12399.t1"/>
    <property type="gene ID" value="Pan_g12399"/>
</dbReference>
<dbReference type="AlphaFoldDB" id="A0A7E4UTR0"/>